<evidence type="ECO:0000256" key="4">
    <source>
        <dbReference type="ARBA" id="ARBA00022833"/>
    </source>
</evidence>
<dbReference type="InParanoid" id="D8PQA2"/>
<dbReference type="EMBL" id="GL377302">
    <property type="protein sequence ID" value="EFJ03743.1"/>
    <property type="molecule type" value="Genomic_DNA"/>
</dbReference>
<dbReference type="OrthoDB" id="6077919at2759"/>
<evidence type="ECO:0000259" key="6">
    <source>
        <dbReference type="PROSITE" id="PS50157"/>
    </source>
</evidence>
<feature type="domain" description="C2H2-type" evidence="6">
    <location>
        <begin position="78"/>
        <end position="103"/>
    </location>
</feature>
<sequence length="293" mass="34066">MAYCERCDRFFASNRALDQHEEDSPHHNICDDCNVDFPTWLGLKEHYVQSRKHAYCQYCDEHFQDRYDLEDHYIEDHFYCQKCRRVFINDRGLQEHYRQSDAHHYCVSCQRDFQSESNLESHLNSSIHRPRNVICPFRGCGQGFVSLSALALHCESGRCPSGVDRRTVDRLVRTIDRNNYITDPSRMITGGEQERIVRNIATERSWNGYAYECYLCNRMYSTLRGLNQHLSSSYHSDKVYKCPMKGCSHRSATVSALFQHVESGSCGARRFTAIEGVMDNLVNGMARARITAQ</sequence>
<feature type="domain" description="C2H2-type" evidence="6">
    <location>
        <begin position="211"/>
        <end position="240"/>
    </location>
</feature>
<dbReference type="SUPFAM" id="SSF57667">
    <property type="entry name" value="beta-beta-alpha zinc fingers"/>
    <property type="match status" value="2"/>
</dbReference>
<dbReference type="VEuPathDB" id="FungiDB:SCHCODRAFT_02611471"/>
<dbReference type="GeneID" id="9590126"/>
<dbReference type="SMART" id="SM00355">
    <property type="entry name" value="ZnF_C2H2"/>
    <property type="match status" value="8"/>
</dbReference>
<dbReference type="RefSeq" id="XP_003038645.1">
    <property type="nucleotide sequence ID" value="XM_003038599.1"/>
</dbReference>
<feature type="domain" description="C2H2-type" evidence="6">
    <location>
        <begin position="104"/>
        <end position="133"/>
    </location>
</feature>
<keyword evidence="8" id="KW-1185">Reference proteome</keyword>
<dbReference type="InterPro" id="IPR036236">
    <property type="entry name" value="Znf_C2H2_sf"/>
</dbReference>
<proteinExistence type="predicted"/>
<keyword evidence="3 5" id="KW-0863">Zinc-finger</keyword>
<protein>
    <recommendedName>
        <fullName evidence="6">C2H2-type domain-containing protein</fullName>
    </recommendedName>
</protein>
<evidence type="ECO:0000313" key="7">
    <source>
        <dbReference type="EMBL" id="EFJ03743.1"/>
    </source>
</evidence>
<dbReference type="PANTHER" id="PTHR24379:SF121">
    <property type="entry name" value="C2H2-TYPE DOMAIN-CONTAINING PROTEIN"/>
    <property type="match status" value="1"/>
</dbReference>
<dbReference type="eggNOG" id="KOG1721">
    <property type="taxonomic scope" value="Eukaryota"/>
</dbReference>
<keyword evidence="4" id="KW-0862">Zinc</keyword>
<evidence type="ECO:0000313" key="8">
    <source>
        <dbReference type="Proteomes" id="UP000007431"/>
    </source>
</evidence>
<evidence type="ECO:0000256" key="3">
    <source>
        <dbReference type="ARBA" id="ARBA00022771"/>
    </source>
</evidence>
<gene>
    <name evidence="7" type="ORF">SCHCODRAFT_84174</name>
</gene>
<dbReference type="PROSITE" id="PS50157">
    <property type="entry name" value="ZINC_FINGER_C2H2_2"/>
    <property type="match status" value="3"/>
</dbReference>
<dbReference type="PROSITE" id="PS00028">
    <property type="entry name" value="ZINC_FINGER_C2H2_1"/>
    <property type="match status" value="3"/>
</dbReference>
<evidence type="ECO:0000256" key="1">
    <source>
        <dbReference type="ARBA" id="ARBA00022723"/>
    </source>
</evidence>
<dbReference type="PANTHER" id="PTHR24379">
    <property type="entry name" value="KRAB AND ZINC FINGER DOMAIN-CONTAINING"/>
    <property type="match status" value="1"/>
</dbReference>
<name>D8PQA2_SCHCM</name>
<dbReference type="Pfam" id="PF12171">
    <property type="entry name" value="zf-C2H2_jaz"/>
    <property type="match status" value="1"/>
</dbReference>
<accession>D8PQA2</accession>
<dbReference type="AlphaFoldDB" id="D8PQA2"/>
<dbReference type="GO" id="GO:0008270">
    <property type="term" value="F:zinc ion binding"/>
    <property type="evidence" value="ECO:0007669"/>
    <property type="project" value="UniProtKB-KW"/>
</dbReference>
<keyword evidence="1" id="KW-0479">Metal-binding</keyword>
<dbReference type="OMA" id="CVLCHRE"/>
<evidence type="ECO:0000256" key="5">
    <source>
        <dbReference type="PROSITE-ProRule" id="PRU00042"/>
    </source>
</evidence>
<reference evidence="7 8" key="1">
    <citation type="journal article" date="2010" name="Nat. Biotechnol.">
        <title>Genome sequence of the model mushroom Schizophyllum commune.</title>
        <authorList>
            <person name="Ohm R.A."/>
            <person name="de Jong J.F."/>
            <person name="Lugones L.G."/>
            <person name="Aerts A."/>
            <person name="Kothe E."/>
            <person name="Stajich J.E."/>
            <person name="de Vries R.P."/>
            <person name="Record E."/>
            <person name="Levasseur A."/>
            <person name="Baker S.E."/>
            <person name="Bartholomew K.A."/>
            <person name="Coutinho P.M."/>
            <person name="Erdmann S."/>
            <person name="Fowler T.J."/>
            <person name="Gathman A.C."/>
            <person name="Lombard V."/>
            <person name="Henrissat B."/>
            <person name="Knabe N."/>
            <person name="Kuees U."/>
            <person name="Lilly W.W."/>
            <person name="Lindquist E."/>
            <person name="Lucas S."/>
            <person name="Magnuson J.K."/>
            <person name="Piumi F."/>
            <person name="Raudaskoski M."/>
            <person name="Salamov A."/>
            <person name="Schmutz J."/>
            <person name="Schwarze F.W.M.R."/>
            <person name="vanKuyk P.A."/>
            <person name="Horton J.S."/>
            <person name="Grigoriev I.V."/>
            <person name="Woesten H.A.B."/>
        </authorList>
    </citation>
    <scope>NUCLEOTIDE SEQUENCE [LARGE SCALE GENOMIC DNA]</scope>
    <source>
        <strain evidence="8">H4-8 / FGSC 9210</strain>
    </source>
</reference>
<dbReference type="InterPro" id="IPR022755">
    <property type="entry name" value="Znf_C2H2_jaz"/>
</dbReference>
<dbReference type="InterPro" id="IPR013087">
    <property type="entry name" value="Znf_C2H2_type"/>
</dbReference>
<dbReference type="Gene3D" id="3.30.160.60">
    <property type="entry name" value="Classic Zinc Finger"/>
    <property type="match status" value="2"/>
</dbReference>
<dbReference type="Proteomes" id="UP000007431">
    <property type="component" value="Unassembled WGS sequence"/>
</dbReference>
<dbReference type="HOGENOM" id="CLU_075838_1_1_1"/>
<organism evidence="8">
    <name type="scientific">Schizophyllum commune (strain H4-8 / FGSC 9210)</name>
    <name type="common">Split gill fungus</name>
    <dbReference type="NCBI Taxonomy" id="578458"/>
    <lineage>
        <taxon>Eukaryota</taxon>
        <taxon>Fungi</taxon>
        <taxon>Dikarya</taxon>
        <taxon>Basidiomycota</taxon>
        <taxon>Agaricomycotina</taxon>
        <taxon>Agaricomycetes</taxon>
        <taxon>Agaricomycetidae</taxon>
        <taxon>Agaricales</taxon>
        <taxon>Schizophyllaceae</taxon>
        <taxon>Schizophyllum</taxon>
    </lineage>
</organism>
<evidence type="ECO:0000256" key="2">
    <source>
        <dbReference type="ARBA" id="ARBA00022737"/>
    </source>
</evidence>
<dbReference type="KEGG" id="scm:SCHCO_02611471"/>
<keyword evidence="2" id="KW-0677">Repeat</keyword>